<feature type="compositionally biased region" description="Basic and acidic residues" evidence="1">
    <location>
        <begin position="32"/>
        <end position="54"/>
    </location>
</feature>
<feature type="compositionally biased region" description="Polar residues" evidence="1">
    <location>
        <begin position="301"/>
        <end position="310"/>
    </location>
</feature>
<feature type="compositionally biased region" description="Basic residues" evidence="1">
    <location>
        <begin position="613"/>
        <end position="631"/>
    </location>
</feature>
<organism evidence="2 3">
    <name type="scientific">Phaeomoniella chlamydospora</name>
    <name type="common">Phaeoacremonium chlamydosporum</name>
    <dbReference type="NCBI Taxonomy" id="158046"/>
    <lineage>
        <taxon>Eukaryota</taxon>
        <taxon>Fungi</taxon>
        <taxon>Dikarya</taxon>
        <taxon>Ascomycota</taxon>
        <taxon>Pezizomycotina</taxon>
        <taxon>Eurotiomycetes</taxon>
        <taxon>Chaetothyriomycetidae</taxon>
        <taxon>Phaeomoniellales</taxon>
        <taxon>Phaeomoniellaceae</taxon>
        <taxon>Phaeomoniella</taxon>
    </lineage>
</organism>
<dbReference type="Proteomes" id="UP000053317">
    <property type="component" value="Unassembled WGS sequence"/>
</dbReference>
<proteinExistence type="predicted"/>
<evidence type="ECO:0000313" key="2">
    <source>
        <dbReference type="EMBL" id="KKY13238.1"/>
    </source>
</evidence>
<comment type="caution">
    <text evidence="2">The sequence shown here is derived from an EMBL/GenBank/DDBJ whole genome shotgun (WGS) entry which is preliminary data.</text>
</comment>
<gene>
    <name evidence="2" type="ORF">UCRPC4_g06983</name>
</gene>
<feature type="compositionally biased region" description="Basic residues" evidence="1">
    <location>
        <begin position="543"/>
        <end position="557"/>
    </location>
</feature>
<reference evidence="2 3" key="1">
    <citation type="submission" date="2015-05" db="EMBL/GenBank/DDBJ databases">
        <title>Distinctive expansion of gene families associated with plant cell wall degradation and secondary metabolism in the genomes of grapevine trunk pathogens.</title>
        <authorList>
            <person name="Lawrence D.P."/>
            <person name="Travadon R."/>
            <person name="Rolshausen P.E."/>
            <person name="Baumgartner K."/>
        </authorList>
    </citation>
    <scope>NUCLEOTIDE SEQUENCE [LARGE SCALE GENOMIC DNA]</scope>
    <source>
        <strain evidence="2">UCRPC4</strain>
    </source>
</reference>
<feature type="region of interest" description="Disordered" evidence="1">
    <location>
        <begin position="299"/>
        <end position="352"/>
    </location>
</feature>
<name>A0A0G2FMQ9_PHACM</name>
<feature type="compositionally biased region" description="Acidic residues" evidence="1">
    <location>
        <begin position="55"/>
        <end position="66"/>
    </location>
</feature>
<evidence type="ECO:0000256" key="1">
    <source>
        <dbReference type="SAM" id="MobiDB-lite"/>
    </source>
</evidence>
<dbReference type="AlphaFoldDB" id="A0A0G2FMQ9"/>
<feature type="region of interest" description="Disordered" evidence="1">
    <location>
        <begin position="543"/>
        <end position="631"/>
    </location>
</feature>
<evidence type="ECO:0000313" key="3">
    <source>
        <dbReference type="Proteomes" id="UP000053317"/>
    </source>
</evidence>
<feature type="region of interest" description="Disordered" evidence="1">
    <location>
        <begin position="1"/>
        <end position="70"/>
    </location>
</feature>
<sequence>MDTSHDNRAQGQGARLEHGLNTPEPTPGPDQARNEADKRRREAELRGPGDGHSEVDDDDESEDEVGEPTQEQIAAVTRISKIKAEDFDKILGLENQYENEIEKKKAVLAAFRELGKLTHPVTNRHNKAGKAFKICKAAEHLDIDEDDLKEMKTWDGEENILNYTLNQYGHAQYEDDAEMEIDLSPTVHHVEIFQSCEAILSVLMEDPSNSDAIAALQSMNEKIKELNRTNHYPEDVFVIDWEYYQSVFRESLPHSRAWYDRGDEGGKAKLQEVNEKLRKYNADHKLPETWVMTIREPKVRPSTSGTNDGSTRVDEDGITRGNDNGSTRINEEGLIRGSTRPRSKGPQDRSVAKVSTSGIKYLKMAQPAGYVRDQGIQKKIVGYITMGKISNREILHGDDPPRSKRRQRDGKRYRDLVGHRLLLESEGKNNLNIYELVKASAFGKHFFQRRRHVLEGKELLFGSLQRLEDLDLQAADIAAVAHVRRYPENEPSGGWPSEPVTIVNLKKEDESDSEFRWYYRSSLVKECGREVTDEVLDYYRKKAGQQRPARRRKHRRMIPVASDDDDEGVISLGSGDSSSDESDVSSEDDRTSEEDEDDDEEAAAAAAAATAKEKRRKKSKGKSKVARRRRH</sequence>
<keyword evidence="3" id="KW-1185">Reference proteome</keyword>
<protein>
    <submittedName>
        <fullName evidence="2">Uncharacterized protein</fullName>
    </submittedName>
</protein>
<reference evidence="2 3" key="2">
    <citation type="submission" date="2015-05" db="EMBL/GenBank/DDBJ databases">
        <authorList>
            <person name="Morales-Cruz A."/>
            <person name="Amrine K.C."/>
            <person name="Cantu D."/>
        </authorList>
    </citation>
    <scope>NUCLEOTIDE SEQUENCE [LARGE SCALE GENOMIC DNA]</scope>
    <source>
        <strain evidence="2">UCRPC4</strain>
    </source>
</reference>
<dbReference type="OrthoDB" id="5042209at2759"/>
<feature type="compositionally biased region" description="Acidic residues" evidence="1">
    <location>
        <begin position="578"/>
        <end position="602"/>
    </location>
</feature>
<accession>A0A0G2FMQ9</accession>
<dbReference type="EMBL" id="LCWF01000356">
    <property type="protein sequence ID" value="KKY13238.1"/>
    <property type="molecule type" value="Genomic_DNA"/>
</dbReference>